<reference evidence="3" key="1">
    <citation type="journal article" date="2017" name="Nature">
        <title>The genome of Chenopodium quinoa.</title>
        <authorList>
            <person name="Jarvis D.E."/>
            <person name="Ho Y.S."/>
            <person name="Lightfoot D.J."/>
            <person name="Schmoeckel S.M."/>
            <person name="Li B."/>
            <person name="Borm T.J.A."/>
            <person name="Ohyanagi H."/>
            <person name="Mineta K."/>
            <person name="Michell C.T."/>
            <person name="Saber N."/>
            <person name="Kharbatia N.M."/>
            <person name="Rupper R.R."/>
            <person name="Sharp A.R."/>
            <person name="Dally N."/>
            <person name="Boughton B.A."/>
            <person name="Woo Y.H."/>
            <person name="Gao G."/>
            <person name="Schijlen E.G.W.M."/>
            <person name="Guo X."/>
            <person name="Momin A.A."/>
            <person name="Negrao S."/>
            <person name="Al-Babili S."/>
            <person name="Gehring C."/>
            <person name="Roessner U."/>
            <person name="Jung C."/>
            <person name="Murphy K."/>
            <person name="Arold S.T."/>
            <person name="Gojobori T."/>
            <person name="van der Linden C.G."/>
            <person name="van Loo E.N."/>
            <person name="Jellen E.N."/>
            <person name="Maughan P.J."/>
            <person name="Tester M."/>
        </authorList>
    </citation>
    <scope>NUCLEOTIDE SEQUENCE [LARGE SCALE GENOMIC DNA]</scope>
    <source>
        <strain evidence="3">cv. PI 614886</strain>
    </source>
</reference>
<feature type="compositionally biased region" description="Basic and acidic residues" evidence="1">
    <location>
        <begin position="189"/>
        <end position="200"/>
    </location>
</feature>
<feature type="compositionally biased region" description="Basic and acidic residues" evidence="1">
    <location>
        <begin position="212"/>
        <end position="237"/>
    </location>
</feature>
<dbReference type="Pfam" id="PF03372">
    <property type="entry name" value="Exo_endo_phos"/>
    <property type="match status" value="1"/>
</dbReference>
<evidence type="ECO:0000313" key="4">
    <source>
        <dbReference type="Proteomes" id="UP000596660"/>
    </source>
</evidence>
<dbReference type="SUPFAM" id="SSF56219">
    <property type="entry name" value="DNase I-like"/>
    <property type="match status" value="1"/>
</dbReference>
<dbReference type="InterPro" id="IPR036691">
    <property type="entry name" value="Endo/exonu/phosph_ase_sf"/>
</dbReference>
<reference evidence="3" key="2">
    <citation type="submission" date="2021-03" db="UniProtKB">
        <authorList>
            <consortium name="EnsemblPlants"/>
        </authorList>
    </citation>
    <scope>IDENTIFICATION</scope>
</reference>
<dbReference type="EnsemblPlants" id="AUR62008260-RA">
    <property type="protein sequence ID" value="AUR62008260-RA:cds"/>
    <property type="gene ID" value="AUR62008260"/>
</dbReference>
<proteinExistence type="predicted"/>
<evidence type="ECO:0000259" key="2">
    <source>
        <dbReference type="Pfam" id="PF03372"/>
    </source>
</evidence>
<dbReference type="Gramene" id="AUR62008260-RA">
    <property type="protein sequence ID" value="AUR62008260-RA:cds"/>
    <property type="gene ID" value="AUR62008260"/>
</dbReference>
<accession>A0A803L8S1</accession>
<dbReference type="PANTHER" id="PTHR33710">
    <property type="entry name" value="BNAC02G09200D PROTEIN"/>
    <property type="match status" value="1"/>
</dbReference>
<dbReference type="InterPro" id="IPR005135">
    <property type="entry name" value="Endo/exonuclease/phosphatase"/>
</dbReference>
<evidence type="ECO:0000313" key="3">
    <source>
        <dbReference type="EnsemblPlants" id="AUR62008260-RA:cds"/>
    </source>
</evidence>
<protein>
    <recommendedName>
        <fullName evidence="2">Endonuclease/exonuclease/phosphatase domain-containing protein</fullName>
    </recommendedName>
</protein>
<keyword evidence="4" id="KW-1185">Reference proteome</keyword>
<organism evidence="3 4">
    <name type="scientific">Chenopodium quinoa</name>
    <name type="common">Quinoa</name>
    <dbReference type="NCBI Taxonomy" id="63459"/>
    <lineage>
        <taxon>Eukaryota</taxon>
        <taxon>Viridiplantae</taxon>
        <taxon>Streptophyta</taxon>
        <taxon>Embryophyta</taxon>
        <taxon>Tracheophyta</taxon>
        <taxon>Spermatophyta</taxon>
        <taxon>Magnoliopsida</taxon>
        <taxon>eudicotyledons</taxon>
        <taxon>Gunneridae</taxon>
        <taxon>Pentapetalae</taxon>
        <taxon>Caryophyllales</taxon>
        <taxon>Chenopodiaceae</taxon>
        <taxon>Chenopodioideae</taxon>
        <taxon>Atripliceae</taxon>
        <taxon>Chenopodium</taxon>
    </lineage>
</organism>
<feature type="region of interest" description="Disordered" evidence="1">
    <location>
        <begin position="189"/>
        <end position="257"/>
    </location>
</feature>
<dbReference type="PANTHER" id="PTHR33710:SF77">
    <property type="entry name" value="DNASE I-LIKE SUPERFAMILY PROTEIN"/>
    <property type="match status" value="1"/>
</dbReference>
<feature type="compositionally biased region" description="Acidic residues" evidence="1">
    <location>
        <begin position="238"/>
        <end position="250"/>
    </location>
</feature>
<sequence length="542" mass="61819">MATQDNNLSLIGLNNDEEIIASLSNKEITEEVIEWEDNGEDDEEARIELALVGRIWTNRSVNVNAFISTMKEVWKPKHGVEISNIGKNIEIEDPVVPYGAWMKASLWKYSTVYKRDEGGSEGPSCAKPLFITKPKQSPVTHVPKTQIREVADKLGEVELNNDTLNKLPLQQPSDVPFIFSSGNMAGLTDEKITEGEERGSGKIFTRKGWKRNSREGDHSMEGDVKIAGEKRRTRDQDGSEDGSVLDDDNDRGEGRKRSGGLALLWKNNLDVSIKSFSQNHIDAWISSAVHGGWRFTGIYGFPEDENKHKTGVLLKSLMSTVAEPWLVGGDFNLMLLSCEKQGGRDFNNEEADVLRDAVQFCQLLDLGYIGHNFTWTNNRGGIENVQEQLDRYLANHAWKESFPGSFVTHLSKRRSDHLPILLCVKDALNTTNKKKKKVRLYRFEEMWLRDENCADIVASAWDRGGDICSKIAFTSVNLSARSRKKLGDFMRELKYCREKMESLMSETQSEEVIAQMRVLDDRMDELERREELYWKQRSRQEW</sequence>
<dbReference type="Gene3D" id="3.60.10.10">
    <property type="entry name" value="Endonuclease/exonuclease/phosphatase"/>
    <property type="match status" value="1"/>
</dbReference>
<dbReference type="GO" id="GO:0003824">
    <property type="term" value="F:catalytic activity"/>
    <property type="evidence" value="ECO:0007669"/>
    <property type="project" value="InterPro"/>
</dbReference>
<name>A0A803L8S1_CHEQI</name>
<evidence type="ECO:0000256" key="1">
    <source>
        <dbReference type="SAM" id="MobiDB-lite"/>
    </source>
</evidence>
<feature type="domain" description="Endonuclease/exonuclease/phosphatase" evidence="2">
    <location>
        <begin position="249"/>
        <end position="417"/>
    </location>
</feature>
<dbReference type="Proteomes" id="UP000596660">
    <property type="component" value="Unplaced"/>
</dbReference>
<dbReference type="AlphaFoldDB" id="A0A803L8S1"/>